<dbReference type="InParanoid" id="A0A5J5EBM0"/>
<dbReference type="Proteomes" id="UP000326924">
    <property type="component" value="Unassembled WGS sequence"/>
</dbReference>
<keyword evidence="4 5" id="KW-0472">Membrane</keyword>
<dbReference type="AlphaFoldDB" id="A0A5J5EBM0"/>
<feature type="transmembrane region" description="Helical" evidence="5">
    <location>
        <begin position="45"/>
        <end position="70"/>
    </location>
</feature>
<comment type="caution">
    <text evidence="6">The sequence shown here is derived from an EMBL/GenBank/DDBJ whole genome shotgun (WGS) entry which is preliminary data.</text>
</comment>
<evidence type="ECO:0000256" key="4">
    <source>
        <dbReference type="ARBA" id="ARBA00023136"/>
    </source>
</evidence>
<dbReference type="PANTHER" id="PTHR21576">
    <property type="entry name" value="UNCHARACTERIZED NODULIN-LIKE PROTEIN"/>
    <property type="match status" value="1"/>
</dbReference>
<feature type="transmembrane region" description="Helical" evidence="5">
    <location>
        <begin position="189"/>
        <end position="210"/>
    </location>
</feature>
<feature type="transmembrane region" description="Helical" evidence="5">
    <location>
        <begin position="113"/>
        <end position="133"/>
    </location>
</feature>
<dbReference type="Gene3D" id="1.20.1250.20">
    <property type="entry name" value="MFS general substrate transporter like domains"/>
    <property type="match status" value="1"/>
</dbReference>
<dbReference type="GO" id="GO:0000329">
    <property type="term" value="C:fungal-type vacuole membrane"/>
    <property type="evidence" value="ECO:0007669"/>
    <property type="project" value="TreeGrafter"/>
</dbReference>
<gene>
    <name evidence="6" type="ORF">FN846DRAFT_981257</name>
</gene>
<feature type="transmembrane region" description="Helical" evidence="5">
    <location>
        <begin position="21"/>
        <end position="39"/>
    </location>
</feature>
<feature type="transmembrane region" description="Helical" evidence="5">
    <location>
        <begin position="82"/>
        <end position="107"/>
    </location>
</feature>
<evidence type="ECO:0000256" key="5">
    <source>
        <dbReference type="SAM" id="Phobius"/>
    </source>
</evidence>
<dbReference type="PANTHER" id="PTHR21576:SF158">
    <property type="entry name" value="RIBOSOMAL RNA-PROCESSING PROTEIN 12-LIKE CONSERVED DOMAIN-CONTAINING PROTEIN"/>
    <property type="match status" value="1"/>
</dbReference>
<name>A0A5J5EBM0_9PEZI</name>
<reference evidence="6 7" key="1">
    <citation type="submission" date="2019-09" db="EMBL/GenBank/DDBJ databases">
        <title>Draft genome of the ectomycorrhizal ascomycete Sphaerosporella brunnea.</title>
        <authorList>
            <consortium name="DOE Joint Genome Institute"/>
            <person name="Benucci G.M."/>
            <person name="Marozzi G."/>
            <person name="Antonielli L."/>
            <person name="Sanchez S."/>
            <person name="Marco P."/>
            <person name="Wang X."/>
            <person name="Falini L.B."/>
            <person name="Barry K."/>
            <person name="Haridas S."/>
            <person name="Lipzen A."/>
            <person name="Labutti K."/>
            <person name="Grigoriev I.V."/>
            <person name="Murat C."/>
            <person name="Martin F."/>
            <person name="Albertini E."/>
            <person name="Donnini D."/>
            <person name="Bonito G."/>
        </authorList>
    </citation>
    <scope>NUCLEOTIDE SEQUENCE [LARGE SCALE GENOMIC DNA]</scope>
    <source>
        <strain evidence="6 7">Sb_GMNB300</strain>
    </source>
</reference>
<dbReference type="Pfam" id="PF07690">
    <property type="entry name" value="MFS_1"/>
    <property type="match status" value="1"/>
</dbReference>
<keyword evidence="2 5" id="KW-0812">Transmembrane</keyword>
<keyword evidence="3 5" id="KW-1133">Transmembrane helix</keyword>
<dbReference type="SUPFAM" id="SSF103473">
    <property type="entry name" value="MFS general substrate transporter"/>
    <property type="match status" value="1"/>
</dbReference>
<feature type="transmembrane region" description="Helical" evidence="5">
    <location>
        <begin position="376"/>
        <end position="394"/>
    </location>
</feature>
<feature type="transmembrane region" description="Helical" evidence="5">
    <location>
        <begin position="292"/>
        <end position="316"/>
    </location>
</feature>
<evidence type="ECO:0000256" key="2">
    <source>
        <dbReference type="ARBA" id="ARBA00022692"/>
    </source>
</evidence>
<evidence type="ECO:0000256" key="1">
    <source>
        <dbReference type="ARBA" id="ARBA00004141"/>
    </source>
</evidence>
<keyword evidence="7" id="KW-1185">Reference proteome</keyword>
<evidence type="ECO:0000313" key="7">
    <source>
        <dbReference type="Proteomes" id="UP000326924"/>
    </source>
</evidence>
<dbReference type="GO" id="GO:0022857">
    <property type="term" value="F:transmembrane transporter activity"/>
    <property type="evidence" value="ECO:0007669"/>
    <property type="project" value="InterPro"/>
</dbReference>
<dbReference type="EMBL" id="VXIS01000545">
    <property type="protein sequence ID" value="KAA8892925.1"/>
    <property type="molecule type" value="Genomic_DNA"/>
</dbReference>
<comment type="subcellular location">
    <subcellularLocation>
        <location evidence="1">Membrane</location>
        <topology evidence="1">Multi-pass membrane protein</topology>
    </subcellularLocation>
</comment>
<sequence length="409" mass="44599">MYLSGIPSGMLVDNKGPRPPIMIGAVLLFVGYYPIRLAMVHGQGFMGVPALCFFSTLTGIGSCCAFGGALKMAALNWPKHRGTATALPLAAFGLSAFFFSCLSSWLFPGNTESFLLVLAVATSALIFVSFFFCRIVPVPGTYAAVPTADPDNNRLHRTRSGENRHSSHAYDDHDTIDIRGWALVRNADFWLLFTMLGTLCGVGLMTINNIGHNAQALWSDFDPSKSPEFIQTRQSIHVSILSICSFTGRMLSGISSDILVKKFHIQRLWLTVFSSVLFFLGQLAALNISNPYYLWIVSSLNGLGYGFLFGVSPTIVSEAFGVHGLSTNWGTMTIAAVISGNTLNLFYGRVYDDHSVVFPDGKRECSLGLDCYRNAYFVSLIFVFLGFGVALVGISRNRALARTLARGKI</sequence>
<dbReference type="InterPro" id="IPR036259">
    <property type="entry name" value="MFS_trans_sf"/>
</dbReference>
<proteinExistence type="predicted"/>
<organism evidence="6 7">
    <name type="scientific">Sphaerosporella brunnea</name>
    <dbReference type="NCBI Taxonomy" id="1250544"/>
    <lineage>
        <taxon>Eukaryota</taxon>
        <taxon>Fungi</taxon>
        <taxon>Dikarya</taxon>
        <taxon>Ascomycota</taxon>
        <taxon>Pezizomycotina</taxon>
        <taxon>Pezizomycetes</taxon>
        <taxon>Pezizales</taxon>
        <taxon>Pyronemataceae</taxon>
        <taxon>Sphaerosporella</taxon>
    </lineage>
</organism>
<evidence type="ECO:0000256" key="3">
    <source>
        <dbReference type="ARBA" id="ARBA00022989"/>
    </source>
</evidence>
<dbReference type="InterPro" id="IPR011701">
    <property type="entry name" value="MFS"/>
</dbReference>
<accession>A0A5J5EBM0</accession>
<dbReference type="FunCoup" id="A0A5J5EBM0">
    <property type="interactions" value="66"/>
</dbReference>
<dbReference type="OrthoDB" id="410267at2759"/>
<evidence type="ECO:0000313" key="6">
    <source>
        <dbReference type="EMBL" id="KAA8892925.1"/>
    </source>
</evidence>
<feature type="transmembrane region" description="Helical" evidence="5">
    <location>
        <begin position="328"/>
        <end position="347"/>
    </location>
</feature>
<feature type="transmembrane region" description="Helical" evidence="5">
    <location>
        <begin position="268"/>
        <end position="286"/>
    </location>
</feature>
<protein>
    <submittedName>
        <fullName evidence="6">Major facilitator superfamily domain-containing protein</fullName>
    </submittedName>
</protein>